<keyword evidence="4 10" id="KW-0812">Transmembrane</keyword>
<evidence type="ECO:0000313" key="11">
    <source>
        <dbReference type="EMBL" id="KAJ3663570.1"/>
    </source>
</evidence>
<sequence length="146" mass="17078">MNHFEWKSAVKSNIKILKLIGLWPQGDESYKKNFYTLYSATILIVFVCGHNFFQTINLFILDDFESFTATIFVTLSCIGSVLKAYSVMQNMHTLKRIFVTIRDEMFLPKNQEQIMLITPAIKIWRIIFRKLCLVLVSVPNFGWSQQ</sequence>
<evidence type="ECO:0000256" key="10">
    <source>
        <dbReference type="SAM" id="Phobius"/>
    </source>
</evidence>
<keyword evidence="8" id="KW-0675">Receptor</keyword>
<evidence type="ECO:0000256" key="3">
    <source>
        <dbReference type="ARBA" id="ARBA00022606"/>
    </source>
</evidence>
<proteinExistence type="predicted"/>
<keyword evidence="9" id="KW-0807">Transducer</keyword>
<evidence type="ECO:0000256" key="8">
    <source>
        <dbReference type="ARBA" id="ARBA00023170"/>
    </source>
</evidence>
<evidence type="ECO:0000256" key="5">
    <source>
        <dbReference type="ARBA" id="ARBA00022725"/>
    </source>
</evidence>
<accession>A0AA38IUU7</accession>
<dbReference type="GO" id="GO:0004984">
    <property type="term" value="F:olfactory receptor activity"/>
    <property type="evidence" value="ECO:0007669"/>
    <property type="project" value="InterPro"/>
</dbReference>
<evidence type="ECO:0000256" key="9">
    <source>
        <dbReference type="ARBA" id="ARBA00023224"/>
    </source>
</evidence>
<evidence type="ECO:0000256" key="2">
    <source>
        <dbReference type="ARBA" id="ARBA00022475"/>
    </source>
</evidence>
<keyword evidence="6 10" id="KW-1133">Transmembrane helix</keyword>
<dbReference type="InterPro" id="IPR004117">
    <property type="entry name" value="7tm6_olfct_rcpt"/>
</dbReference>
<evidence type="ECO:0000256" key="4">
    <source>
        <dbReference type="ARBA" id="ARBA00022692"/>
    </source>
</evidence>
<evidence type="ECO:0000313" key="12">
    <source>
        <dbReference type="Proteomes" id="UP001168821"/>
    </source>
</evidence>
<reference evidence="11" key="1">
    <citation type="journal article" date="2023" name="G3 (Bethesda)">
        <title>Whole genome assemblies of Zophobas morio and Tenebrio molitor.</title>
        <authorList>
            <person name="Kaur S."/>
            <person name="Stinson S.A."/>
            <person name="diCenzo G.C."/>
        </authorList>
    </citation>
    <scope>NUCLEOTIDE SEQUENCE</scope>
    <source>
        <strain evidence="11">QUZm001</strain>
    </source>
</reference>
<keyword evidence="2" id="KW-1003">Cell membrane</keyword>
<dbReference type="EMBL" id="JALNTZ010000002">
    <property type="protein sequence ID" value="KAJ3663570.1"/>
    <property type="molecule type" value="Genomic_DNA"/>
</dbReference>
<feature type="transmembrane region" description="Helical" evidence="10">
    <location>
        <begin position="35"/>
        <end position="60"/>
    </location>
</feature>
<evidence type="ECO:0000256" key="7">
    <source>
        <dbReference type="ARBA" id="ARBA00023136"/>
    </source>
</evidence>
<keyword evidence="5" id="KW-0552">Olfaction</keyword>
<dbReference type="GO" id="GO:0005549">
    <property type="term" value="F:odorant binding"/>
    <property type="evidence" value="ECO:0007669"/>
    <property type="project" value="InterPro"/>
</dbReference>
<keyword evidence="3" id="KW-0716">Sensory transduction</keyword>
<protein>
    <submittedName>
        <fullName evidence="11">Uncharacterized protein</fullName>
    </submittedName>
</protein>
<dbReference type="Proteomes" id="UP001168821">
    <property type="component" value="Unassembled WGS sequence"/>
</dbReference>
<dbReference type="PANTHER" id="PTHR21137">
    <property type="entry name" value="ODORANT RECEPTOR"/>
    <property type="match status" value="1"/>
</dbReference>
<keyword evidence="12" id="KW-1185">Reference proteome</keyword>
<gene>
    <name evidence="11" type="ORF">Zmor_007819</name>
</gene>
<keyword evidence="7 10" id="KW-0472">Membrane</keyword>
<dbReference type="GO" id="GO:0005886">
    <property type="term" value="C:plasma membrane"/>
    <property type="evidence" value="ECO:0007669"/>
    <property type="project" value="UniProtKB-SubCell"/>
</dbReference>
<dbReference type="PANTHER" id="PTHR21137:SF35">
    <property type="entry name" value="ODORANT RECEPTOR 19A-RELATED"/>
    <property type="match status" value="1"/>
</dbReference>
<dbReference type="AlphaFoldDB" id="A0AA38IUU7"/>
<comment type="caution">
    <text evidence="11">The sequence shown here is derived from an EMBL/GenBank/DDBJ whole genome shotgun (WGS) entry which is preliminary data.</text>
</comment>
<feature type="transmembrane region" description="Helical" evidence="10">
    <location>
        <begin position="66"/>
        <end position="86"/>
    </location>
</feature>
<comment type="subcellular location">
    <subcellularLocation>
        <location evidence="1">Cell membrane</location>
        <topology evidence="1">Multi-pass membrane protein</topology>
    </subcellularLocation>
</comment>
<name>A0AA38IUU7_9CUCU</name>
<evidence type="ECO:0000256" key="1">
    <source>
        <dbReference type="ARBA" id="ARBA00004651"/>
    </source>
</evidence>
<dbReference type="GO" id="GO:0007165">
    <property type="term" value="P:signal transduction"/>
    <property type="evidence" value="ECO:0007669"/>
    <property type="project" value="UniProtKB-KW"/>
</dbReference>
<organism evidence="11 12">
    <name type="scientific">Zophobas morio</name>
    <dbReference type="NCBI Taxonomy" id="2755281"/>
    <lineage>
        <taxon>Eukaryota</taxon>
        <taxon>Metazoa</taxon>
        <taxon>Ecdysozoa</taxon>
        <taxon>Arthropoda</taxon>
        <taxon>Hexapoda</taxon>
        <taxon>Insecta</taxon>
        <taxon>Pterygota</taxon>
        <taxon>Neoptera</taxon>
        <taxon>Endopterygota</taxon>
        <taxon>Coleoptera</taxon>
        <taxon>Polyphaga</taxon>
        <taxon>Cucujiformia</taxon>
        <taxon>Tenebrionidae</taxon>
        <taxon>Zophobas</taxon>
    </lineage>
</organism>
<evidence type="ECO:0000256" key="6">
    <source>
        <dbReference type="ARBA" id="ARBA00022989"/>
    </source>
</evidence>